<name>A0A8T8XGI9_ASPJA</name>
<gene>
    <name evidence="2" type="ORF">BO86DRAFT_78789</name>
</gene>
<sequence>MPLYSLALSFQRAVCLSFFRHLIHLEPMSYCMPGAFGVGHDYTVLLLFCTEFGVSLGHLFHHLAFSLGDIYITVWHACIFLFPGLPYMDSPLQLHRMLFDLTLAVLPSFLTFSLYYSSLHLEDLCCFDLLL</sequence>
<dbReference type="EMBL" id="KZ824771">
    <property type="protein sequence ID" value="RAH87131.1"/>
    <property type="molecule type" value="Genomic_DNA"/>
</dbReference>
<organism evidence="2 3">
    <name type="scientific">Aspergillus japonicus CBS 114.51</name>
    <dbReference type="NCBI Taxonomy" id="1448312"/>
    <lineage>
        <taxon>Eukaryota</taxon>
        <taxon>Fungi</taxon>
        <taxon>Dikarya</taxon>
        <taxon>Ascomycota</taxon>
        <taxon>Pezizomycotina</taxon>
        <taxon>Eurotiomycetes</taxon>
        <taxon>Eurotiomycetidae</taxon>
        <taxon>Eurotiales</taxon>
        <taxon>Aspergillaceae</taxon>
        <taxon>Aspergillus</taxon>
        <taxon>Aspergillus subgen. Circumdati</taxon>
    </lineage>
</organism>
<keyword evidence="1" id="KW-0812">Transmembrane</keyword>
<keyword evidence="3" id="KW-1185">Reference proteome</keyword>
<evidence type="ECO:0000256" key="1">
    <source>
        <dbReference type="SAM" id="Phobius"/>
    </source>
</evidence>
<accession>A0A8T8XGI9</accession>
<keyword evidence="1" id="KW-1133">Transmembrane helix</keyword>
<dbReference type="AlphaFoldDB" id="A0A8T8XGI9"/>
<evidence type="ECO:0000313" key="2">
    <source>
        <dbReference type="EMBL" id="RAH87131.1"/>
    </source>
</evidence>
<feature type="transmembrane region" description="Helical" evidence="1">
    <location>
        <begin position="97"/>
        <end position="116"/>
    </location>
</feature>
<feature type="transmembrane region" description="Helical" evidence="1">
    <location>
        <begin position="63"/>
        <end position="85"/>
    </location>
</feature>
<keyword evidence="1" id="KW-0472">Membrane</keyword>
<proteinExistence type="predicted"/>
<dbReference type="RefSeq" id="XP_025533025.1">
    <property type="nucleotide sequence ID" value="XM_025677679.1"/>
</dbReference>
<reference evidence="2 3" key="1">
    <citation type="submission" date="2018-02" db="EMBL/GenBank/DDBJ databases">
        <title>The genomes of Aspergillus section Nigri reveals drivers in fungal speciation.</title>
        <authorList>
            <consortium name="DOE Joint Genome Institute"/>
            <person name="Vesth T.C."/>
            <person name="Nybo J."/>
            <person name="Theobald S."/>
            <person name="Brandl J."/>
            <person name="Frisvad J.C."/>
            <person name="Nielsen K.F."/>
            <person name="Lyhne E.K."/>
            <person name="Kogle M.E."/>
            <person name="Kuo A."/>
            <person name="Riley R."/>
            <person name="Clum A."/>
            <person name="Nolan M."/>
            <person name="Lipzen A."/>
            <person name="Salamov A."/>
            <person name="Henrissat B."/>
            <person name="Wiebenga A."/>
            <person name="De vries R.P."/>
            <person name="Grigoriev I.V."/>
            <person name="Mortensen U.H."/>
            <person name="Andersen M.R."/>
            <person name="Baker S.E."/>
        </authorList>
    </citation>
    <scope>NUCLEOTIDE SEQUENCE [LARGE SCALE GENOMIC DNA]</scope>
    <source>
        <strain evidence="2 3">CBS 114.51</strain>
    </source>
</reference>
<protein>
    <submittedName>
        <fullName evidence="2">Uncharacterized protein</fullName>
    </submittedName>
</protein>
<dbReference type="Proteomes" id="UP000249497">
    <property type="component" value="Unassembled WGS sequence"/>
</dbReference>
<dbReference type="GeneID" id="37181372"/>
<evidence type="ECO:0000313" key="3">
    <source>
        <dbReference type="Proteomes" id="UP000249497"/>
    </source>
</evidence>